<dbReference type="PANTHER" id="PTHR18895:SF74">
    <property type="entry name" value="MTRF1L RELEASE FACTOR GLUTAMINE METHYLTRANSFERASE"/>
    <property type="match status" value="1"/>
</dbReference>
<dbReference type="GO" id="GO:0003676">
    <property type="term" value="F:nucleic acid binding"/>
    <property type="evidence" value="ECO:0007669"/>
    <property type="project" value="InterPro"/>
</dbReference>
<dbReference type="InterPro" id="IPR004556">
    <property type="entry name" value="HemK-like"/>
</dbReference>
<name>A0A1Q5PKU5_9ACTO</name>
<dbReference type="CDD" id="cd02440">
    <property type="entry name" value="AdoMet_MTases"/>
    <property type="match status" value="1"/>
</dbReference>
<dbReference type="InterPro" id="IPR029063">
    <property type="entry name" value="SAM-dependent_MTases_sf"/>
</dbReference>
<organism evidence="8 9">
    <name type="scientific">Boudabousia liubingyangii</name>
    <dbReference type="NCBI Taxonomy" id="1921764"/>
    <lineage>
        <taxon>Bacteria</taxon>
        <taxon>Bacillati</taxon>
        <taxon>Actinomycetota</taxon>
        <taxon>Actinomycetes</taxon>
        <taxon>Actinomycetales</taxon>
        <taxon>Actinomycetaceae</taxon>
        <taxon>Boudabousia</taxon>
    </lineage>
</organism>
<dbReference type="InterPro" id="IPR050320">
    <property type="entry name" value="N5-glutamine_MTase"/>
</dbReference>
<dbReference type="PROSITE" id="PS00092">
    <property type="entry name" value="N6_MTASE"/>
    <property type="match status" value="1"/>
</dbReference>
<keyword evidence="2" id="KW-0489">Methyltransferase</keyword>
<dbReference type="SUPFAM" id="SSF53335">
    <property type="entry name" value="S-adenosyl-L-methionine-dependent methyltransferases"/>
    <property type="match status" value="1"/>
</dbReference>
<dbReference type="Proteomes" id="UP000186785">
    <property type="component" value="Unassembled WGS sequence"/>
</dbReference>
<dbReference type="OrthoDB" id="9800643at2"/>
<evidence type="ECO:0000256" key="4">
    <source>
        <dbReference type="ARBA" id="ARBA00022691"/>
    </source>
</evidence>
<keyword evidence="4" id="KW-0949">S-adenosyl-L-methionine</keyword>
<feature type="domain" description="Methyltransferase small" evidence="6">
    <location>
        <begin position="99"/>
        <end position="205"/>
    </location>
</feature>
<dbReference type="Gene3D" id="1.10.8.10">
    <property type="entry name" value="DNA helicase RuvA subunit, C-terminal domain"/>
    <property type="match status" value="1"/>
</dbReference>
<dbReference type="InterPro" id="IPR007848">
    <property type="entry name" value="Small_mtfrase_dom"/>
</dbReference>
<evidence type="ECO:0000259" key="7">
    <source>
        <dbReference type="Pfam" id="PF17827"/>
    </source>
</evidence>
<proteinExistence type="predicted"/>
<dbReference type="GO" id="GO:0102559">
    <property type="term" value="F:peptide chain release factor N(5)-glutamine methyltransferase activity"/>
    <property type="evidence" value="ECO:0007669"/>
    <property type="project" value="UniProtKB-EC"/>
</dbReference>
<reference evidence="8 9" key="1">
    <citation type="submission" date="2016-11" db="EMBL/GenBank/DDBJ databases">
        <title>Actinomyces gypaetusis sp. nov. isolated from the vulture Gypaetus barbatus in Qinghai Tibet Plateau China.</title>
        <authorList>
            <person name="Meng X."/>
        </authorList>
    </citation>
    <scope>NUCLEOTIDE SEQUENCE [LARGE SCALE GENOMIC DNA]</scope>
    <source>
        <strain evidence="8 9">VUL4_2</strain>
    </source>
</reference>
<gene>
    <name evidence="8" type="ORF">BSR29_06435</name>
</gene>
<evidence type="ECO:0000256" key="2">
    <source>
        <dbReference type="ARBA" id="ARBA00022603"/>
    </source>
</evidence>
<dbReference type="EMBL" id="MQSV01000004">
    <property type="protein sequence ID" value="OKL47252.1"/>
    <property type="molecule type" value="Genomic_DNA"/>
</dbReference>
<dbReference type="PANTHER" id="PTHR18895">
    <property type="entry name" value="HEMK METHYLTRANSFERASE"/>
    <property type="match status" value="1"/>
</dbReference>
<feature type="domain" description="Release factor glutamine methyltransferase N-terminal" evidence="7">
    <location>
        <begin position="9"/>
        <end position="74"/>
    </location>
</feature>
<evidence type="ECO:0000256" key="1">
    <source>
        <dbReference type="ARBA" id="ARBA00012771"/>
    </source>
</evidence>
<sequence>MPKATSVIIKSVRDQLAEAGITSYAREAELIFRHFSGYPHQYAAPSQLDDQAVARILAASQKRSDGVPLQAIFGEMYFRYLTLEYKPGVFIVRPETEMLVDLAKQTIHQKLAQGSGPIRVLELCLGSGAITAALASELAAEEPEAKISYVGVEIDSAAYQVAAINLRRFAPSARILKADALQLAGIVAEHSFDLVVCNPPYIPEQRQLPAEVINYDPARALFGGSDDGLKIPQGILASASYALNDRGVLIMEHDDTQGVALVNSAKEQGYQEAQTIRDLNARDRFLVAKI</sequence>
<comment type="caution">
    <text evidence="8">The sequence shown here is derived from an EMBL/GenBank/DDBJ whole genome shotgun (WGS) entry which is preliminary data.</text>
</comment>
<dbReference type="Gene3D" id="3.40.50.150">
    <property type="entry name" value="Vaccinia Virus protein VP39"/>
    <property type="match status" value="1"/>
</dbReference>
<dbReference type="InterPro" id="IPR040758">
    <property type="entry name" value="PrmC_N"/>
</dbReference>
<dbReference type="NCBIfam" id="TIGR00536">
    <property type="entry name" value="hemK_fam"/>
    <property type="match status" value="1"/>
</dbReference>
<dbReference type="RefSeq" id="WP_073709485.1">
    <property type="nucleotide sequence ID" value="NZ_MQSV01000004.1"/>
</dbReference>
<evidence type="ECO:0000256" key="3">
    <source>
        <dbReference type="ARBA" id="ARBA00022679"/>
    </source>
</evidence>
<evidence type="ECO:0000313" key="9">
    <source>
        <dbReference type="Proteomes" id="UP000186785"/>
    </source>
</evidence>
<evidence type="ECO:0000313" key="8">
    <source>
        <dbReference type="EMBL" id="OKL47252.1"/>
    </source>
</evidence>
<dbReference type="Pfam" id="PF17827">
    <property type="entry name" value="PrmC_N"/>
    <property type="match status" value="1"/>
</dbReference>
<dbReference type="EC" id="2.1.1.297" evidence="1"/>
<protein>
    <recommendedName>
        <fullName evidence="1">peptide chain release factor N(5)-glutamine methyltransferase</fullName>
        <ecNumber evidence="1">2.1.1.297</ecNumber>
    </recommendedName>
</protein>
<dbReference type="Pfam" id="PF05175">
    <property type="entry name" value="MTS"/>
    <property type="match status" value="1"/>
</dbReference>
<comment type="catalytic activity">
    <reaction evidence="5">
        <text>L-glutaminyl-[peptide chain release factor] + S-adenosyl-L-methionine = N(5)-methyl-L-glutaminyl-[peptide chain release factor] + S-adenosyl-L-homocysteine + H(+)</text>
        <dbReference type="Rhea" id="RHEA:42896"/>
        <dbReference type="Rhea" id="RHEA-COMP:10271"/>
        <dbReference type="Rhea" id="RHEA-COMP:10272"/>
        <dbReference type="ChEBI" id="CHEBI:15378"/>
        <dbReference type="ChEBI" id="CHEBI:30011"/>
        <dbReference type="ChEBI" id="CHEBI:57856"/>
        <dbReference type="ChEBI" id="CHEBI:59789"/>
        <dbReference type="ChEBI" id="CHEBI:61891"/>
        <dbReference type="EC" id="2.1.1.297"/>
    </reaction>
</comment>
<accession>A0A1Q5PKU5</accession>
<evidence type="ECO:0000256" key="5">
    <source>
        <dbReference type="ARBA" id="ARBA00048391"/>
    </source>
</evidence>
<dbReference type="STRING" id="1921764.BSR28_07845"/>
<evidence type="ECO:0000259" key="6">
    <source>
        <dbReference type="Pfam" id="PF05175"/>
    </source>
</evidence>
<dbReference type="InterPro" id="IPR002052">
    <property type="entry name" value="DNA_methylase_N6_adenine_CS"/>
</dbReference>
<keyword evidence="9" id="KW-1185">Reference proteome</keyword>
<keyword evidence="3" id="KW-0808">Transferase</keyword>
<dbReference type="GO" id="GO:0032259">
    <property type="term" value="P:methylation"/>
    <property type="evidence" value="ECO:0007669"/>
    <property type="project" value="UniProtKB-KW"/>
</dbReference>
<dbReference type="AlphaFoldDB" id="A0A1Q5PKU5"/>